<dbReference type="PANTHER" id="PTHR35563">
    <property type="entry name" value="BARREL METAL-DEPENDENT HYDROLASE, PUTATIVE (AFU_ORTHOLOGUE AFUA_1G16240)-RELATED"/>
    <property type="match status" value="1"/>
</dbReference>
<reference evidence="2 3" key="1">
    <citation type="submission" date="2018-03" db="EMBL/GenBank/DDBJ databases">
        <title>Genomic Encyclopedia of Type Strains, Phase III (KMG-III): the genomes of soil and plant-associated and newly described type strains.</title>
        <authorList>
            <person name="Whitman W."/>
        </authorList>
    </citation>
    <scope>NUCLEOTIDE SEQUENCE [LARGE SCALE GENOMIC DNA]</scope>
    <source>
        <strain evidence="2 3">MWH-P2sevCIIIb</strain>
    </source>
</reference>
<evidence type="ECO:0000313" key="2">
    <source>
        <dbReference type="EMBL" id="PRY97186.1"/>
    </source>
</evidence>
<dbReference type="EMBL" id="PVTV01000015">
    <property type="protein sequence ID" value="PRY97186.1"/>
    <property type="molecule type" value="Genomic_DNA"/>
</dbReference>
<keyword evidence="3" id="KW-1185">Reference proteome</keyword>
<dbReference type="OrthoDB" id="9787654at2"/>
<organism evidence="2 3">
    <name type="scientific">Jezberella montanilacus</name>
    <dbReference type="NCBI Taxonomy" id="323426"/>
    <lineage>
        <taxon>Bacteria</taxon>
        <taxon>Pseudomonadati</taxon>
        <taxon>Pseudomonadota</taxon>
        <taxon>Betaproteobacteria</taxon>
        <taxon>Burkholderiales</taxon>
        <taxon>Alcaligenaceae</taxon>
        <taxon>Jezberella</taxon>
    </lineage>
</organism>
<protein>
    <submittedName>
        <fullName evidence="2">Putative TIM-barrel fold metal-dependent hydrolase</fullName>
    </submittedName>
</protein>
<dbReference type="Pfam" id="PF04909">
    <property type="entry name" value="Amidohydro_2"/>
    <property type="match status" value="1"/>
</dbReference>
<evidence type="ECO:0000259" key="1">
    <source>
        <dbReference type="Pfam" id="PF04909"/>
    </source>
</evidence>
<accession>A0A2T0XE25</accession>
<dbReference type="RefSeq" id="WP_106228156.1">
    <property type="nucleotide sequence ID" value="NZ_PVTV01000015.1"/>
</dbReference>
<comment type="caution">
    <text evidence="2">The sequence shown here is derived from an EMBL/GenBank/DDBJ whole genome shotgun (WGS) entry which is preliminary data.</text>
</comment>
<dbReference type="InterPro" id="IPR052358">
    <property type="entry name" value="Aro_Compnd_Degr_Hydrolases"/>
</dbReference>
<dbReference type="InterPro" id="IPR032466">
    <property type="entry name" value="Metal_Hydrolase"/>
</dbReference>
<dbReference type="SUPFAM" id="SSF51556">
    <property type="entry name" value="Metallo-dependent hydrolases"/>
    <property type="match status" value="1"/>
</dbReference>
<dbReference type="GO" id="GO:0016787">
    <property type="term" value="F:hydrolase activity"/>
    <property type="evidence" value="ECO:0007669"/>
    <property type="project" value="UniProtKB-KW"/>
</dbReference>
<gene>
    <name evidence="2" type="ORF">BCM14_2326</name>
</gene>
<evidence type="ECO:0000313" key="3">
    <source>
        <dbReference type="Proteomes" id="UP000238308"/>
    </source>
</evidence>
<dbReference type="PANTHER" id="PTHR35563:SF2">
    <property type="entry name" value="BARREL METAL-DEPENDENT HYDROLASE, PUTATIVE (AFU_ORTHOLOGUE AFUA_1G16240)-RELATED"/>
    <property type="match status" value="1"/>
</dbReference>
<dbReference type="Proteomes" id="UP000238308">
    <property type="component" value="Unassembled WGS sequence"/>
</dbReference>
<sequence length="277" mass="30832">MIIDAQVHAYEKDHPGRPWAAVLVGPSEVTGAQMCAAMDSVGVDAAILVSVFTMYRWDDSYAREVYAAYPKRFRLIKPVNPNDPKVTDTIAAWAKTPGAIAIRIMMNDEISSDPADPAVNQVLATAAKHNLPVNLFCWGRIEQVKQLALRNPDTQIVVDHVGLQQPYEPPLLDDPFKNLPAVLALAACPNVAIKISGAGTLSKLPYPYPDIWDPIKRILDAYSLDRCMWGTDWTRTSKILTYKQGVDAFTLNDRLSDSDRKKLMGESLLKVYRCDFN</sequence>
<name>A0A2T0XE25_9BURK</name>
<dbReference type="Gene3D" id="3.20.20.140">
    <property type="entry name" value="Metal-dependent hydrolases"/>
    <property type="match status" value="1"/>
</dbReference>
<dbReference type="InterPro" id="IPR006680">
    <property type="entry name" value="Amidohydro-rel"/>
</dbReference>
<feature type="domain" description="Amidohydrolase-related" evidence="1">
    <location>
        <begin position="3"/>
        <end position="272"/>
    </location>
</feature>
<proteinExistence type="predicted"/>
<keyword evidence="2" id="KW-0378">Hydrolase</keyword>
<dbReference type="AlphaFoldDB" id="A0A2T0XE25"/>